<protein>
    <submittedName>
        <fullName evidence="1">Uncharacterized protein</fullName>
    </submittedName>
</protein>
<organism evidence="1 2">
    <name type="scientific">Deinococcus wulumuqiensis</name>
    <dbReference type="NCBI Taxonomy" id="980427"/>
    <lineage>
        <taxon>Bacteria</taxon>
        <taxon>Thermotogati</taxon>
        <taxon>Deinococcota</taxon>
        <taxon>Deinococci</taxon>
        <taxon>Deinococcales</taxon>
        <taxon>Deinococcaceae</taxon>
        <taxon>Deinococcus</taxon>
    </lineage>
</organism>
<evidence type="ECO:0000313" key="2">
    <source>
        <dbReference type="Proteomes" id="UP000253744"/>
    </source>
</evidence>
<accession>A0A345II29</accession>
<sequence>MMTQLLTASAPTSALAQAVLRPHPGANVSCYWCKKLLRACDGERTVAQVAELLHLPLQICLKLVKRAHQQGWAELSVQAPALPTESGHTAPLWDSLLEVLGPGGEALLTRAASMSRCQPRAVPVHQAANFLIGVELLLPESRRGQLVPLLDRLRDQYAS</sequence>
<evidence type="ECO:0000313" key="1">
    <source>
        <dbReference type="EMBL" id="AXG99351.1"/>
    </source>
</evidence>
<proteinExistence type="predicted"/>
<reference evidence="1 2" key="1">
    <citation type="submission" date="2018-07" db="EMBL/GenBank/DDBJ databases">
        <title>Complete Genome and Methylome Analysis of Deinococcus wulumuqiensis NEB 479.</title>
        <authorList>
            <person name="Fomenkov A."/>
            <person name="Luyten Y."/>
            <person name="Vincze T."/>
            <person name="Anton B.P."/>
            <person name="Clark T."/>
            <person name="Roberts R.J."/>
            <person name="Morgan R.D."/>
        </authorList>
    </citation>
    <scope>NUCLEOTIDE SEQUENCE [LARGE SCALE GENOMIC DNA]</scope>
    <source>
        <strain evidence="1 2">NEB 479</strain>
    </source>
</reference>
<dbReference type="KEGG" id="dwu:DVJ83_09600"/>
<name>A0A345II29_9DEIO</name>
<gene>
    <name evidence="1" type="ORF">DVJ83_09600</name>
</gene>
<dbReference type="EMBL" id="CP031158">
    <property type="protein sequence ID" value="AXG99351.1"/>
    <property type="molecule type" value="Genomic_DNA"/>
</dbReference>
<dbReference type="AlphaFoldDB" id="A0A345II29"/>
<dbReference type="Proteomes" id="UP000253744">
    <property type="component" value="Chromosome"/>
</dbReference>